<dbReference type="Gene3D" id="6.10.140.1740">
    <property type="match status" value="1"/>
</dbReference>
<dbReference type="InterPro" id="IPR001965">
    <property type="entry name" value="Znf_PHD"/>
</dbReference>
<dbReference type="InterPro" id="IPR011011">
    <property type="entry name" value="Znf_FYVE_PHD"/>
</dbReference>
<evidence type="ECO:0000256" key="1">
    <source>
        <dbReference type="ARBA" id="ARBA00004123"/>
    </source>
</evidence>
<comment type="domain">
    <text evidence="16">The PHD-type zinc finger mediates the binding to H3K4me3.</text>
</comment>
<evidence type="ECO:0000256" key="17">
    <source>
        <dbReference type="SAM" id="MobiDB-lite"/>
    </source>
</evidence>
<keyword evidence="11" id="KW-0131">Cell cycle</keyword>
<evidence type="ECO:0000256" key="11">
    <source>
        <dbReference type="ARBA" id="ARBA00023306"/>
    </source>
</evidence>
<feature type="binding site" evidence="14">
    <location>
        <position position="218"/>
    </location>
    <ligand>
        <name>Zn(2+)</name>
        <dbReference type="ChEBI" id="CHEBI:29105"/>
        <label>1</label>
    </ligand>
</feature>
<comment type="function">
    <text evidence="16">Component of an histone acetyltransferase complex.</text>
</comment>
<evidence type="ECO:0000256" key="8">
    <source>
        <dbReference type="ARBA" id="ARBA00023204"/>
    </source>
</evidence>
<dbReference type="CDD" id="cd16858">
    <property type="entry name" value="ING_ING3_Yng2p"/>
    <property type="match status" value="1"/>
</dbReference>
<feature type="site" description="Histone H3K4me3 binding" evidence="13">
    <location>
        <position position="226"/>
    </location>
</feature>
<accession>A0A1E4TJ02</accession>
<dbReference type="Proteomes" id="UP000095023">
    <property type="component" value="Unassembled WGS sequence"/>
</dbReference>
<evidence type="ECO:0000259" key="18">
    <source>
        <dbReference type="PROSITE" id="PS50016"/>
    </source>
</evidence>
<keyword evidence="20" id="KW-1185">Reference proteome</keyword>
<dbReference type="GO" id="GO:0006355">
    <property type="term" value="P:regulation of DNA-templated transcription"/>
    <property type="evidence" value="ECO:0007669"/>
    <property type="project" value="TreeGrafter"/>
</dbReference>
<proteinExistence type="inferred from homology"/>
<feature type="binding site" evidence="14">
    <location>
        <position position="240"/>
    </location>
    <ligand>
        <name>Zn(2+)</name>
        <dbReference type="ChEBI" id="CHEBI:29105"/>
        <label>1</label>
    </ligand>
</feature>
<feature type="compositionally biased region" description="Basic residues" evidence="17">
    <location>
        <begin position="159"/>
        <end position="168"/>
    </location>
</feature>
<dbReference type="SUPFAM" id="SSF57903">
    <property type="entry name" value="FYVE/PHD zinc finger"/>
    <property type="match status" value="1"/>
</dbReference>
<dbReference type="InterPro" id="IPR019787">
    <property type="entry name" value="Znf_PHD-finger"/>
</dbReference>
<dbReference type="PROSITE" id="PS50016">
    <property type="entry name" value="ZF_PHD_2"/>
    <property type="match status" value="1"/>
</dbReference>
<comment type="similarity">
    <text evidence="2 16">Belongs to the ING family.</text>
</comment>
<feature type="region of interest" description="Disordered" evidence="17">
    <location>
        <begin position="136"/>
        <end position="206"/>
    </location>
</feature>
<feature type="binding site" evidence="14">
    <location>
        <position position="259"/>
    </location>
    <ligand>
        <name>Zn(2+)</name>
        <dbReference type="ChEBI" id="CHEBI:29105"/>
        <label>2</label>
    </ligand>
</feature>
<feature type="binding site" evidence="14">
    <location>
        <position position="256"/>
    </location>
    <ligand>
        <name>Zn(2+)</name>
        <dbReference type="ChEBI" id="CHEBI:29105"/>
        <label>2</label>
    </ligand>
</feature>
<dbReference type="OrthoDB" id="5411773at2759"/>
<keyword evidence="4" id="KW-0227">DNA damage</keyword>
<dbReference type="GO" id="GO:0006281">
    <property type="term" value="P:DNA repair"/>
    <property type="evidence" value="ECO:0007669"/>
    <property type="project" value="UniProtKB-KW"/>
</dbReference>
<keyword evidence="7 16" id="KW-0156">Chromatin regulator</keyword>
<keyword evidence="8" id="KW-0234">DNA repair</keyword>
<feature type="compositionally biased region" description="Basic and acidic residues" evidence="17">
    <location>
        <begin position="169"/>
        <end position="184"/>
    </location>
</feature>
<dbReference type="PANTHER" id="PTHR10333">
    <property type="entry name" value="INHIBITOR OF GROWTH PROTEIN"/>
    <property type="match status" value="1"/>
</dbReference>
<reference evidence="20" key="1">
    <citation type="submission" date="2016-02" db="EMBL/GenBank/DDBJ databases">
        <title>Comparative genomics of biotechnologically important yeasts.</title>
        <authorList>
            <consortium name="DOE Joint Genome Institute"/>
            <person name="Riley R."/>
            <person name="Haridas S."/>
            <person name="Wolfe K.H."/>
            <person name="Lopes M.R."/>
            <person name="Hittinger C.T."/>
            <person name="Goker M."/>
            <person name="Salamov A."/>
            <person name="Wisecaver J."/>
            <person name="Long T.M."/>
            <person name="Aerts A.L."/>
            <person name="Barry K."/>
            <person name="Choi C."/>
            <person name="Clum A."/>
            <person name="Coughlan A.Y."/>
            <person name="Deshpande S."/>
            <person name="Douglass A.P."/>
            <person name="Hanson S.J."/>
            <person name="Klenk H.-P."/>
            <person name="Labutti K."/>
            <person name="Lapidus A."/>
            <person name="Lindquist E."/>
            <person name="Lipzen A."/>
            <person name="Meier-Kolthoff J.P."/>
            <person name="Ohm R.A."/>
            <person name="Otillar R.P."/>
            <person name="Pangilinan J."/>
            <person name="Peng Y."/>
            <person name="Rokas A."/>
            <person name="Rosa C.A."/>
            <person name="Scheuner C."/>
            <person name="Sibirny A.A."/>
            <person name="Slot J.C."/>
            <person name="Stielow J.B."/>
            <person name="Sun H."/>
            <person name="Kurtzman C.P."/>
            <person name="Blackwell M."/>
            <person name="Jeffries T.W."/>
            <person name="Grigoriev I.V."/>
        </authorList>
    </citation>
    <scope>NUCLEOTIDE SEQUENCE [LARGE SCALE GENOMIC DNA]</scope>
    <source>
        <strain evidence="20">NRRL Y-17796</strain>
    </source>
</reference>
<sequence length="270" mass="29892">MDAAYVLETFVTETAANLPAEIAHIMEELASKDVAQFTAYKRAEQRDAQIHKFIRTHGSLADNPKEASSYPKIEADLKAAIEMQDSKIELAQKAKVLISKHVKRIDDEIRKLQNDGVLSGEPISFATPDELLSELDMDDSPTPASRRLVSPAVSETPKPTKKLGPRTKRTTDIDKVPGMIERRTPYGASSTTAGGDTSRVKAGDDEDEEKDAQVYCVCQQVSYGDMIACDNPDCYFEWFHYGCVGLKAPPQGIWYCPSCSATQSQARRRK</sequence>
<feature type="site" description="Histone H3K4me3 binding" evidence="13">
    <location>
        <position position="215"/>
    </location>
</feature>
<dbReference type="GO" id="GO:0005829">
    <property type="term" value="C:cytosol"/>
    <property type="evidence" value="ECO:0007669"/>
    <property type="project" value="EnsemblFungi"/>
</dbReference>
<dbReference type="InterPro" id="IPR013083">
    <property type="entry name" value="Znf_RING/FYVE/PHD"/>
</dbReference>
<dbReference type="Pfam" id="PF12998">
    <property type="entry name" value="ING"/>
    <property type="match status" value="1"/>
</dbReference>
<dbReference type="GO" id="GO:0032777">
    <property type="term" value="C:piccolo histone acetyltransferase complex"/>
    <property type="evidence" value="ECO:0007669"/>
    <property type="project" value="EnsemblFungi"/>
</dbReference>
<dbReference type="GO" id="GO:0035267">
    <property type="term" value="C:NuA4 histone acetyltransferase complex"/>
    <property type="evidence" value="ECO:0007669"/>
    <property type="project" value="EnsemblFungi"/>
</dbReference>
<dbReference type="GO" id="GO:0051321">
    <property type="term" value="P:meiotic cell cycle"/>
    <property type="evidence" value="ECO:0007669"/>
    <property type="project" value="UniProtKB-KW"/>
</dbReference>
<feature type="binding site" evidence="14">
    <location>
        <position position="229"/>
    </location>
    <ligand>
        <name>Zn(2+)</name>
        <dbReference type="ChEBI" id="CHEBI:29105"/>
        <label>2</label>
    </ligand>
</feature>
<dbReference type="GO" id="GO:0000786">
    <property type="term" value="C:nucleosome"/>
    <property type="evidence" value="ECO:0007669"/>
    <property type="project" value="EnsemblFungi"/>
</dbReference>
<keyword evidence="6 14" id="KW-0862">Zinc</keyword>
<dbReference type="EMBL" id="KV453841">
    <property type="protein sequence ID" value="ODV91735.1"/>
    <property type="molecule type" value="Genomic_DNA"/>
</dbReference>
<evidence type="ECO:0000256" key="12">
    <source>
        <dbReference type="ARBA" id="ARBA00037044"/>
    </source>
</evidence>
<feature type="domain" description="PHD-type" evidence="18">
    <location>
        <begin position="213"/>
        <end position="262"/>
    </location>
</feature>
<dbReference type="GO" id="GO:0004402">
    <property type="term" value="F:histone acetyltransferase activity"/>
    <property type="evidence" value="ECO:0007669"/>
    <property type="project" value="EnsemblFungi"/>
</dbReference>
<keyword evidence="5 15" id="KW-0863">Zinc-finger</keyword>
<keyword evidence="9 16" id="KW-0539">Nucleus</keyword>
<dbReference type="CDD" id="cd15505">
    <property type="entry name" value="PHD_ING"/>
    <property type="match status" value="1"/>
</dbReference>
<evidence type="ECO:0000256" key="5">
    <source>
        <dbReference type="ARBA" id="ARBA00022771"/>
    </source>
</evidence>
<organism evidence="19 20">
    <name type="scientific">Tortispora caseinolytica NRRL Y-17796</name>
    <dbReference type="NCBI Taxonomy" id="767744"/>
    <lineage>
        <taxon>Eukaryota</taxon>
        <taxon>Fungi</taxon>
        <taxon>Dikarya</taxon>
        <taxon>Ascomycota</taxon>
        <taxon>Saccharomycotina</taxon>
        <taxon>Trigonopsidomycetes</taxon>
        <taxon>Trigonopsidales</taxon>
        <taxon>Trigonopsidaceae</taxon>
        <taxon>Tortispora</taxon>
    </lineage>
</organism>
<dbReference type="InterPro" id="IPR019786">
    <property type="entry name" value="Zinc_finger_PHD-type_CS"/>
</dbReference>
<dbReference type="AlphaFoldDB" id="A0A1E4TJ02"/>
<protein>
    <recommendedName>
        <fullName evidence="16">Chromatin modification-related protein</fullName>
    </recommendedName>
</protein>
<feature type="site" description="Histone H3K4me3 binding" evidence="13">
    <location>
        <position position="230"/>
    </location>
</feature>
<evidence type="ECO:0000256" key="7">
    <source>
        <dbReference type="ARBA" id="ARBA00022853"/>
    </source>
</evidence>
<dbReference type="Gene3D" id="3.30.40.10">
    <property type="entry name" value="Zinc/RING finger domain, C3HC4 (zinc finger)"/>
    <property type="match status" value="1"/>
</dbReference>
<gene>
    <name evidence="19" type="ORF">CANCADRAFT_75175</name>
</gene>
<evidence type="ECO:0000256" key="16">
    <source>
        <dbReference type="RuleBase" id="RU361213"/>
    </source>
</evidence>
<evidence type="ECO:0000256" key="10">
    <source>
        <dbReference type="ARBA" id="ARBA00023254"/>
    </source>
</evidence>
<evidence type="ECO:0000256" key="9">
    <source>
        <dbReference type="ARBA" id="ARBA00023242"/>
    </source>
</evidence>
<evidence type="ECO:0000313" key="19">
    <source>
        <dbReference type="EMBL" id="ODV91735.1"/>
    </source>
</evidence>
<comment type="function">
    <text evidence="12">Component of the NuA4 histone acetyltransferase complex which is involved in transcriptional activation of selected genes principally by acetylation of nucleosomal histone H4 and H2A. The NuA4 complex is also involved in DNA repair. Involved in cell cycle progression and meiosis.</text>
</comment>
<evidence type="ECO:0000256" key="6">
    <source>
        <dbReference type="ARBA" id="ARBA00022833"/>
    </source>
</evidence>
<feature type="binding site" evidence="14">
    <location>
        <position position="243"/>
    </location>
    <ligand>
        <name>Zn(2+)</name>
        <dbReference type="ChEBI" id="CHEBI:29105"/>
        <label>1</label>
    </ligand>
</feature>
<dbReference type="InterPro" id="IPR024610">
    <property type="entry name" value="ING_N_histone-binding"/>
</dbReference>
<evidence type="ECO:0000313" key="20">
    <source>
        <dbReference type="Proteomes" id="UP000095023"/>
    </source>
</evidence>
<feature type="binding site" evidence="14">
    <location>
        <position position="234"/>
    </location>
    <ligand>
        <name>Zn(2+)</name>
        <dbReference type="ChEBI" id="CHEBI:29105"/>
        <label>2</label>
    </ligand>
</feature>
<dbReference type="SMART" id="SM00249">
    <property type="entry name" value="PHD"/>
    <property type="match status" value="1"/>
</dbReference>
<dbReference type="PROSITE" id="PS01359">
    <property type="entry name" value="ZF_PHD_1"/>
    <property type="match status" value="1"/>
</dbReference>
<evidence type="ECO:0000256" key="2">
    <source>
        <dbReference type="ARBA" id="ARBA00010210"/>
    </source>
</evidence>
<dbReference type="GO" id="GO:0005634">
    <property type="term" value="C:nucleus"/>
    <property type="evidence" value="ECO:0007669"/>
    <property type="project" value="UniProtKB-SubCell"/>
</dbReference>
<evidence type="ECO:0000256" key="4">
    <source>
        <dbReference type="ARBA" id="ARBA00022763"/>
    </source>
</evidence>
<comment type="subunit">
    <text evidence="16">Component of an histone acetyltransferase complex. Interacts with H3K4me3 and to a lesser extent with H3K4me2.</text>
</comment>
<dbReference type="GO" id="GO:0008270">
    <property type="term" value="F:zinc ion binding"/>
    <property type="evidence" value="ECO:0007669"/>
    <property type="project" value="UniProtKB-KW"/>
</dbReference>
<comment type="subcellular location">
    <subcellularLocation>
        <location evidence="1 16">Nucleus</location>
    </subcellularLocation>
</comment>
<feature type="binding site" evidence="14">
    <location>
        <position position="216"/>
    </location>
    <ligand>
        <name>Zn(2+)</name>
        <dbReference type="ChEBI" id="CHEBI:29105"/>
        <label>1</label>
    </ligand>
</feature>
<dbReference type="InterPro" id="IPR028651">
    <property type="entry name" value="ING_fam"/>
</dbReference>
<evidence type="ECO:0000256" key="14">
    <source>
        <dbReference type="PIRSR" id="PIRSR628651-51"/>
    </source>
</evidence>
<keyword evidence="3 14" id="KW-0479">Metal-binding</keyword>
<keyword evidence="10" id="KW-0469">Meiosis</keyword>
<evidence type="ECO:0000256" key="15">
    <source>
        <dbReference type="PROSITE-ProRule" id="PRU00146"/>
    </source>
</evidence>
<evidence type="ECO:0000256" key="13">
    <source>
        <dbReference type="PIRSR" id="PIRSR628651-50"/>
    </source>
</evidence>
<evidence type="ECO:0000256" key="3">
    <source>
        <dbReference type="ARBA" id="ARBA00022723"/>
    </source>
</evidence>
<feature type="site" description="Histone H3K4me3 binding" evidence="13">
    <location>
        <position position="238"/>
    </location>
</feature>
<dbReference type="GO" id="GO:0140002">
    <property type="term" value="F:histone H3K4me3 reader activity"/>
    <property type="evidence" value="ECO:0007669"/>
    <property type="project" value="EnsemblFungi"/>
</dbReference>
<name>A0A1E4TJ02_9ASCO</name>
<dbReference type="SMART" id="SM01408">
    <property type="entry name" value="ING"/>
    <property type="match status" value="1"/>
</dbReference>
<dbReference type="PANTHER" id="PTHR10333:SF100">
    <property type="entry name" value="CHROMATIN MODIFICATION-RELATED PROTEIN YNG2"/>
    <property type="match status" value="1"/>
</dbReference>